<dbReference type="RefSeq" id="WP_256762757.1">
    <property type="nucleotide sequence ID" value="NZ_JANIGO010000001.1"/>
</dbReference>
<gene>
    <name evidence="2" type="ORF">NQT62_01365</name>
</gene>
<dbReference type="EMBL" id="JANIGO010000001">
    <property type="protein sequence ID" value="MCQ8895084.1"/>
    <property type="molecule type" value="Genomic_DNA"/>
</dbReference>
<protein>
    <recommendedName>
        <fullName evidence="4">Methyl-accepting chemotaxis protein</fullName>
    </recommendedName>
</protein>
<keyword evidence="1" id="KW-0472">Membrane</keyword>
<proteinExistence type="predicted"/>
<name>A0ABT1WC41_9BURK</name>
<evidence type="ECO:0008006" key="4">
    <source>
        <dbReference type="Google" id="ProtNLM"/>
    </source>
</evidence>
<keyword evidence="1" id="KW-0812">Transmembrane</keyword>
<keyword evidence="3" id="KW-1185">Reference proteome</keyword>
<feature type="transmembrane region" description="Helical" evidence="1">
    <location>
        <begin position="70"/>
        <end position="89"/>
    </location>
</feature>
<comment type="caution">
    <text evidence="2">The sequence shown here is derived from an EMBL/GenBank/DDBJ whole genome shotgun (WGS) entry which is preliminary data.</text>
</comment>
<feature type="transmembrane region" description="Helical" evidence="1">
    <location>
        <begin position="138"/>
        <end position="156"/>
    </location>
</feature>
<organism evidence="2 3">
    <name type="scientific">Limnobacter humi</name>
    <dbReference type="NCBI Taxonomy" id="1778671"/>
    <lineage>
        <taxon>Bacteria</taxon>
        <taxon>Pseudomonadati</taxon>
        <taxon>Pseudomonadota</taxon>
        <taxon>Betaproteobacteria</taxon>
        <taxon>Burkholderiales</taxon>
        <taxon>Burkholderiaceae</taxon>
        <taxon>Limnobacter</taxon>
    </lineage>
</organism>
<evidence type="ECO:0000313" key="2">
    <source>
        <dbReference type="EMBL" id="MCQ8895084.1"/>
    </source>
</evidence>
<keyword evidence="1" id="KW-1133">Transmembrane helix</keyword>
<dbReference type="Proteomes" id="UP001204142">
    <property type="component" value="Unassembled WGS sequence"/>
</dbReference>
<accession>A0ABT1WC41</accession>
<feature type="transmembrane region" description="Helical" evidence="1">
    <location>
        <begin position="44"/>
        <end position="63"/>
    </location>
</feature>
<evidence type="ECO:0000256" key="1">
    <source>
        <dbReference type="SAM" id="Phobius"/>
    </source>
</evidence>
<reference evidence="2 3" key="1">
    <citation type="submission" date="2022-07" db="EMBL/GenBank/DDBJ databases">
        <authorList>
            <person name="Xamxidin M."/>
            <person name="Wu M."/>
        </authorList>
    </citation>
    <scope>NUCLEOTIDE SEQUENCE [LARGE SCALE GENOMIC DNA]</scope>
    <source>
        <strain evidence="2 3">NBRC 111650</strain>
    </source>
</reference>
<feature type="transmembrane region" description="Helical" evidence="1">
    <location>
        <begin position="176"/>
        <end position="194"/>
    </location>
</feature>
<sequence>MLATSPSNPDSHATMPAWLATSDQTAATAIHPTSLNSIRAHSDWLAVAANAACLVFAIALGFAYHSMNQALVWGLPMFLASALVTRIQAGQSLTMHLNAALLVGQAALHVHLGRGLIEYHFSFFMLMPIMLAYRDVRPLVSMGGFILFHHVLFDWLQQAGFDCYVFRGPLSGWPAISLHAFYVVVEVGLLSVIARTLQQHALAAEESAQLLAHLNTDHGVNLRARAQANEQGELSAVGRMFNDYANHMSFVIAAFKMLRSDVRELADIAHDLGNGNQMHQDDSQLASRQLNDFVQQLGQQTRLAQSTAELSKKVTNDCFDLVNDLNQSFEQLQRMGAQAFECRQQLNQLLRQADEQGTHSEPVSAQSLHVLRAGLDSMNERTQGFLVNMELLKSGLSAIENQAVSVDRATHQWVENGHHNQRQGWEVLGALEQVQTRAERVFTTLNNTIETILRADNLMREMERRLAKFSV</sequence>
<evidence type="ECO:0000313" key="3">
    <source>
        <dbReference type="Proteomes" id="UP001204142"/>
    </source>
</evidence>